<evidence type="ECO:0000313" key="1">
    <source>
        <dbReference type="EMBL" id="CAL4139663.1"/>
    </source>
</evidence>
<feature type="non-terminal residue" evidence="1">
    <location>
        <position position="95"/>
    </location>
</feature>
<dbReference type="InterPro" id="IPR036691">
    <property type="entry name" value="Endo/exonu/phosph_ase_sf"/>
</dbReference>
<gene>
    <name evidence="1" type="ORF">MNOR_LOCUS28485</name>
</gene>
<keyword evidence="2" id="KW-1185">Reference proteome</keyword>
<dbReference type="EMBL" id="CAXKWB010031515">
    <property type="protein sequence ID" value="CAL4139663.1"/>
    <property type="molecule type" value="Genomic_DNA"/>
</dbReference>
<protein>
    <submittedName>
        <fullName evidence="1">Uncharacterized protein</fullName>
    </submittedName>
</protein>
<dbReference type="Proteomes" id="UP001497623">
    <property type="component" value="Unassembled WGS sequence"/>
</dbReference>
<comment type="caution">
    <text evidence="1">The sequence shown here is derived from an EMBL/GenBank/DDBJ whole genome shotgun (WGS) entry which is preliminary data.</text>
</comment>
<organism evidence="1 2">
    <name type="scientific">Meganyctiphanes norvegica</name>
    <name type="common">Northern krill</name>
    <name type="synonym">Thysanopoda norvegica</name>
    <dbReference type="NCBI Taxonomy" id="48144"/>
    <lineage>
        <taxon>Eukaryota</taxon>
        <taxon>Metazoa</taxon>
        <taxon>Ecdysozoa</taxon>
        <taxon>Arthropoda</taxon>
        <taxon>Crustacea</taxon>
        <taxon>Multicrustacea</taxon>
        <taxon>Malacostraca</taxon>
        <taxon>Eumalacostraca</taxon>
        <taxon>Eucarida</taxon>
        <taxon>Euphausiacea</taxon>
        <taxon>Euphausiidae</taxon>
        <taxon>Meganyctiphanes</taxon>
    </lineage>
</organism>
<evidence type="ECO:0000313" key="2">
    <source>
        <dbReference type="Proteomes" id="UP001497623"/>
    </source>
</evidence>
<reference evidence="1 2" key="1">
    <citation type="submission" date="2024-05" db="EMBL/GenBank/DDBJ databases">
        <authorList>
            <person name="Wallberg A."/>
        </authorList>
    </citation>
    <scope>NUCLEOTIDE SEQUENCE [LARGE SCALE GENOMIC DNA]</scope>
</reference>
<dbReference type="AlphaFoldDB" id="A0AAV2RUH0"/>
<dbReference type="SUPFAM" id="SSF56219">
    <property type="entry name" value="DNase I-like"/>
    <property type="match status" value="1"/>
</dbReference>
<accession>A0AAV2RUH0</accession>
<sequence length="95" mass="11068">MEGRKLKITSFNCTGFKPRNYDYINDVYNKCDILLLQETWLYNFESKQFNNIIQGCQYHAISAMDETDIMRVGRPFGGLAVLWKKNLALSIIPIK</sequence>
<dbReference type="Gene3D" id="3.60.10.10">
    <property type="entry name" value="Endonuclease/exonuclease/phosphatase"/>
    <property type="match status" value="1"/>
</dbReference>
<name>A0AAV2RUH0_MEGNR</name>
<proteinExistence type="predicted"/>